<proteinExistence type="predicted"/>
<dbReference type="PANTHER" id="PTHR37432:SF1">
    <property type="entry name" value="HAT C-TERMINAL DIMERISATION DOMAIN-CONTAINING PROTEIN-RELATED"/>
    <property type="match status" value="1"/>
</dbReference>
<accession>A0A9P1NCZ5</accession>
<gene>
    <name evidence="3" type="ORF">CAMP_LOCUS19145</name>
</gene>
<feature type="domain" description="HAT C-terminal dimerisation" evidence="2">
    <location>
        <begin position="521"/>
        <end position="588"/>
    </location>
</feature>
<dbReference type="Proteomes" id="UP001152747">
    <property type="component" value="Unassembled WGS sequence"/>
</dbReference>
<dbReference type="InterPro" id="IPR012337">
    <property type="entry name" value="RNaseH-like_sf"/>
</dbReference>
<dbReference type="Pfam" id="PF05699">
    <property type="entry name" value="Dimer_Tnp_hAT"/>
    <property type="match status" value="1"/>
</dbReference>
<keyword evidence="4" id="KW-1185">Reference proteome</keyword>
<evidence type="ECO:0000313" key="4">
    <source>
        <dbReference type="Proteomes" id="UP001152747"/>
    </source>
</evidence>
<dbReference type="EMBL" id="CANHGI010000006">
    <property type="protein sequence ID" value="CAI5456508.1"/>
    <property type="molecule type" value="Genomic_DNA"/>
</dbReference>
<dbReference type="PANTHER" id="PTHR37432">
    <property type="entry name" value="PROTEIN CBG21304"/>
    <property type="match status" value="1"/>
</dbReference>
<evidence type="ECO:0000259" key="2">
    <source>
        <dbReference type="Pfam" id="PF05699"/>
    </source>
</evidence>
<dbReference type="InterPro" id="IPR008906">
    <property type="entry name" value="HATC_C_dom"/>
</dbReference>
<name>A0A9P1NCZ5_9PELO</name>
<evidence type="ECO:0000313" key="3">
    <source>
        <dbReference type="EMBL" id="CAI5456508.1"/>
    </source>
</evidence>
<protein>
    <recommendedName>
        <fullName evidence="2">HAT C-terminal dimerisation domain-containing protein</fullName>
    </recommendedName>
</protein>
<dbReference type="OrthoDB" id="1607513at2759"/>
<dbReference type="AlphaFoldDB" id="A0A9P1NCZ5"/>
<feature type="region of interest" description="Disordered" evidence="1">
    <location>
        <begin position="1"/>
        <end position="22"/>
    </location>
</feature>
<organism evidence="3 4">
    <name type="scientific">Caenorhabditis angaria</name>
    <dbReference type="NCBI Taxonomy" id="860376"/>
    <lineage>
        <taxon>Eukaryota</taxon>
        <taxon>Metazoa</taxon>
        <taxon>Ecdysozoa</taxon>
        <taxon>Nematoda</taxon>
        <taxon>Chromadorea</taxon>
        <taxon>Rhabditida</taxon>
        <taxon>Rhabditina</taxon>
        <taxon>Rhabditomorpha</taxon>
        <taxon>Rhabditoidea</taxon>
        <taxon>Rhabditidae</taxon>
        <taxon>Peloderinae</taxon>
        <taxon>Caenorhabditis</taxon>
    </lineage>
</organism>
<feature type="compositionally biased region" description="Basic residues" evidence="1">
    <location>
        <begin position="12"/>
        <end position="21"/>
    </location>
</feature>
<dbReference type="GO" id="GO:0046983">
    <property type="term" value="F:protein dimerization activity"/>
    <property type="evidence" value="ECO:0007669"/>
    <property type="project" value="InterPro"/>
</dbReference>
<reference evidence="3" key="1">
    <citation type="submission" date="2022-11" db="EMBL/GenBank/DDBJ databases">
        <authorList>
            <person name="Kikuchi T."/>
        </authorList>
    </citation>
    <scope>NUCLEOTIDE SEQUENCE</scope>
    <source>
        <strain evidence="3">PS1010</strain>
    </source>
</reference>
<evidence type="ECO:0000256" key="1">
    <source>
        <dbReference type="SAM" id="MobiDB-lite"/>
    </source>
</evidence>
<comment type="caution">
    <text evidence="3">The sequence shown here is derived from an EMBL/GenBank/DDBJ whole genome shotgun (WGS) entry which is preliminary data.</text>
</comment>
<dbReference type="SUPFAM" id="SSF53098">
    <property type="entry name" value="Ribonuclease H-like"/>
    <property type="match status" value="1"/>
</dbReference>
<sequence>MGRTRNTAIQPRKPRQPRQPKKPYLNISIERVQDLLDGTDVDNLKIFPTNDDMQKIEIEKDGILMSTGYKRCSLCFAILRATGGHTGRHFELCQLRQQDNQLLCQQIIPSKSDMKSYIATFIIKTGLSISLCENSALREMLTNVILRGQSDDGTISSIFPGRTAVREEIVSQLDFYKQEIKDALTYHVNTSMVNVVVDFGKISHDFISIKVSLIVDIDRGDGTWFWQLSIVPIGMFVYKEESKSAKDINECLKNSFSSYGWEPEKAGNSYFTADAARNMQCTGSRYFQGYIRCLAHFSNTLARRIFTPYANSMMTPNQKNILSKLLEIINQSIKLAGLIKNNQNAKRRIQKIEIMKYLDENKVYLKLIEECLEPINKMCTFSQKDEIITNFVIPFYALTVEHFSKLAKSSDEIRAKVGLSAQEVLRVNSDIISPEHCLAFYLDPRRNAKNQAILDDHNMNIDLYQQSLIALQTISTNLQLDQPVAIQSNIANLDSMDIIARATTPEEQPPETTQEEFSKYILQRNSVDLTVFWPANKNTYPKLYKVARKVFSILVSEATSERAFSNAKFLYRPNRENLETSFLENLLLAYEAEKSTACFINPPI</sequence>